<keyword evidence="2" id="KW-1185">Reference proteome</keyword>
<dbReference type="PANTHER" id="PTHR34613">
    <property type="entry name" value="SLL0800 PROTEIN"/>
    <property type="match status" value="1"/>
</dbReference>
<evidence type="ECO:0000313" key="2">
    <source>
        <dbReference type="Proteomes" id="UP000662939"/>
    </source>
</evidence>
<dbReference type="PANTHER" id="PTHR34613:SF1">
    <property type="entry name" value="SLL6017 PROTEIN"/>
    <property type="match status" value="1"/>
</dbReference>
<sequence length="302" mass="33173">MVTYEHEMPLTLLRHHPESGPALVTRLLGLELPAYTSVQPASEALTTTYPPELNCDGAGVLYDDEGRAVAALIVEMQMSHDPDKQYTWFAYLANLWRRVKCPTHLIVICPGRGTAKRAREAVTIGHHGMCFAPTVLGPDNIPEVIEPVTGPDSLLLTFLSALVHPDSAAREEIGKNLNDEFGELSVDQAVEYAKCALATFKEPMRMVMEGLMKTEKYDYHRALLGDSADTYLARGKAEGIAEGKVEGKVEGKAELIFVLIASRGITVTEEQRQRVSQCRDSELLDSWAVKAMNATEAADIFG</sequence>
<protein>
    <recommendedName>
        <fullName evidence="3">Transposase (putative) YhgA-like domain-containing protein</fullName>
    </recommendedName>
</protein>
<gene>
    <name evidence="1" type="ORF">JQS30_14695</name>
</gene>
<reference evidence="1" key="1">
    <citation type="submission" date="2021-02" db="EMBL/GenBank/DDBJ databases">
        <title>Natronoglycomyces albus gen. nov., sp. nov, a haloalkaliphilic actinobacterium from a soda solonchak soil.</title>
        <authorList>
            <person name="Sorokin D.Y."/>
            <person name="Khijniak T.V."/>
            <person name="Zakharycheva A.P."/>
            <person name="Boueva O.V."/>
            <person name="Ariskina E.V."/>
            <person name="Hahnke R.L."/>
            <person name="Bunk B."/>
            <person name="Sproer C."/>
            <person name="Schumann P."/>
            <person name="Evtushenko L.I."/>
            <person name="Kublanov I.V."/>
        </authorList>
    </citation>
    <scope>NUCLEOTIDE SEQUENCE</scope>
    <source>
        <strain evidence="1">DSM 106290</strain>
    </source>
</reference>
<dbReference type="KEGG" id="nav:JQS30_14695"/>
<accession>A0A895XN80</accession>
<evidence type="ECO:0008006" key="3">
    <source>
        <dbReference type="Google" id="ProtNLM"/>
    </source>
</evidence>
<name>A0A895XN80_9ACTN</name>
<dbReference type="EMBL" id="CP070496">
    <property type="protein sequence ID" value="QSB04993.1"/>
    <property type="molecule type" value="Genomic_DNA"/>
</dbReference>
<proteinExistence type="predicted"/>
<dbReference type="AlphaFoldDB" id="A0A895XN80"/>
<dbReference type="Proteomes" id="UP000662939">
    <property type="component" value="Chromosome"/>
</dbReference>
<dbReference type="RefSeq" id="WP_213170993.1">
    <property type="nucleotide sequence ID" value="NZ_CP070496.1"/>
</dbReference>
<evidence type="ECO:0000313" key="1">
    <source>
        <dbReference type="EMBL" id="QSB04993.1"/>
    </source>
</evidence>
<organism evidence="1 2">
    <name type="scientific">Natronoglycomyces albus</name>
    <dbReference type="NCBI Taxonomy" id="2811108"/>
    <lineage>
        <taxon>Bacteria</taxon>
        <taxon>Bacillati</taxon>
        <taxon>Actinomycetota</taxon>
        <taxon>Actinomycetes</taxon>
        <taxon>Glycomycetales</taxon>
        <taxon>Glycomycetaceae</taxon>
        <taxon>Natronoglycomyces</taxon>
    </lineage>
</organism>